<feature type="signal peptide" evidence="1">
    <location>
        <begin position="1"/>
        <end position="24"/>
    </location>
</feature>
<dbReference type="RefSeq" id="WP_154382563.1">
    <property type="nucleotide sequence ID" value="NZ_WKJJ01000041.1"/>
</dbReference>
<evidence type="ECO:0008006" key="4">
    <source>
        <dbReference type="Google" id="ProtNLM"/>
    </source>
</evidence>
<organism evidence="2 3">
    <name type="scientific">Pseudoduganella rivuli</name>
    <dbReference type="NCBI Taxonomy" id="2666085"/>
    <lineage>
        <taxon>Bacteria</taxon>
        <taxon>Pseudomonadati</taxon>
        <taxon>Pseudomonadota</taxon>
        <taxon>Betaproteobacteria</taxon>
        <taxon>Burkholderiales</taxon>
        <taxon>Oxalobacteraceae</taxon>
        <taxon>Telluria group</taxon>
        <taxon>Pseudoduganella</taxon>
    </lineage>
</organism>
<dbReference type="AlphaFoldDB" id="A0A7X2IVA0"/>
<accession>A0A7X2IVA0</accession>
<protein>
    <recommendedName>
        <fullName evidence="4">Sn-glycerol-3-phosphate transporter</fullName>
    </recommendedName>
</protein>
<keyword evidence="1" id="KW-0732">Signal</keyword>
<gene>
    <name evidence="2" type="ORF">GJ700_34080</name>
</gene>
<evidence type="ECO:0000256" key="1">
    <source>
        <dbReference type="SAM" id="SignalP"/>
    </source>
</evidence>
<dbReference type="Proteomes" id="UP000446768">
    <property type="component" value="Unassembled WGS sequence"/>
</dbReference>
<proteinExistence type="predicted"/>
<dbReference type="EMBL" id="WKJJ01000041">
    <property type="protein sequence ID" value="MRV76751.1"/>
    <property type="molecule type" value="Genomic_DNA"/>
</dbReference>
<evidence type="ECO:0000313" key="3">
    <source>
        <dbReference type="Proteomes" id="UP000446768"/>
    </source>
</evidence>
<evidence type="ECO:0000313" key="2">
    <source>
        <dbReference type="EMBL" id="MRV76751.1"/>
    </source>
</evidence>
<dbReference type="Gene3D" id="2.40.160.20">
    <property type="match status" value="1"/>
</dbReference>
<keyword evidence="3" id="KW-1185">Reference proteome</keyword>
<comment type="caution">
    <text evidence="2">The sequence shown here is derived from an EMBL/GenBank/DDBJ whole genome shotgun (WGS) entry which is preliminary data.</text>
</comment>
<reference evidence="2 3" key="1">
    <citation type="submission" date="2019-11" db="EMBL/GenBank/DDBJ databases">
        <title>Novel species isolated from a subtropical stream in China.</title>
        <authorList>
            <person name="Lu H."/>
        </authorList>
    </citation>
    <scope>NUCLEOTIDE SEQUENCE [LARGE SCALE GENOMIC DNA]</scope>
    <source>
        <strain evidence="2 3">FT92W</strain>
    </source>
</reference>
<sequence length="166" mass="18288">MPISFRCSLALLAIASTLPAAVLADELFHTIDDKPLSQVWINPGFYSFHFDSGKNLNNSNFGLGAEYRFSTVMSATAGRFYNSDRRYSNYAGVYWQPVAIGPLRLGAVAGAFNGYPRARNGGWFPAVIPAISYEYERVGANIAVIPGYKDRLYGAISVQLKFKLTE</sequence>
<name>A0A7X2IVA0_9BURK</name>
<feature type="chain" id="PRO_5031380069" description="Sn-glycerol-3-phosphate transporter" evidence="1">
    <location>
        <begin position="25"/>
        <end position="166"/>
    </location>
</feature>